<dbReference type="Gene3D" id="1.10.10.60">
    <property type="entry name" value="Homeodomain-like"/>
    <property type="match status" value="1"/>
</dbReference>
<dbReference type="Pfam" id="PF03237">
    <property type="entry name" value="Terminase_6N"/>
    <property type="match status" value="1"/>
</dbReference>
<evidence type="ECO:0000313" key="5">
    <source>
        <dbReference type="EnsemblMetazoa" id="CapteP142308"/>
    </source>
</evidence>
<dbReference type="EnsemblMetazoa" id="CapteT142308">
    <property type="protein sequence ID" value="CapteP142308"/>
    <property type="gene ID" value="CapteG142308"/>
</dbReference>
<dbReference type="OrthoDB" id="10267026at2759"/>
<dbReference type="STRING" id="283909.R7TTQ7"/>
<evidence type="ECO:0000259" key="3">
    <source>
        <dbReference type="Pfam" id="PF06056"/>
    </source>
</evidence>
<evidence type="ECO:0000313" key="6">
    <source>
        <dbReference type="Proteomes" id="UP000014760"/>
    </source>
</evidence>
<dbReference type="SUPFAM" id="SSF46689">
    <property type="entry name" value="Homeodomain-like"/>
    <property type="match status" value="1"/>
</dbReference>
<dbReference type="InterPro" id="IPR009057">
    <property type="entry name" value="Homeodomain-like_sf"/>
</dbReference>
<dbReference type="HOGENOM" id="CLU_020362_2_0_1"/>
<reference evidence="4 6" key="2">
    <citation type="journal article" date="2013" name="Nature">
        <title>Insights into bilaterian evolution from three spiralian genomes.</title>
        <authorList>
            <person name="Simakov O."/>
            <person name="Marletaz F."/>
            <person name="Cho S.J."/>
            <person name="Edsinger-Gonzales E."/>
            <person name="Havlak P."/>
            <person name="Hellsten U."/>
            <person name="Kuo D.H."/>
            <person name="Larsson T."/>
            <person name="Lv J."/>
            <person name="Arendt D."/>
            <person name="Savage R."/>
            <person name="Osoegawa K."/>
            <person name="de Jong P."/>
            <person name="Grimwood J."/>
            <person name="Chapman J.A."/>
            <person name="Shapiro H."/>
            <person name="Aerts A."/>
            <person name="Otillar R.P."/>
            <person name="Terry A.Y."/>
            <person name="Boore J.L."/>
            <person name="Grigoriev I.V."/>
            <person name="Lindberg D.R."/>
            <person name="Seaver E.C."/>
            <person name="Weisblat D.A."/>
            <person name="Putnam N.H."/>
            <person name="Rokhsar D.S."/>
        </authorList>
    </citation>
    <scope>NUCLEOTIDE SEQUENCE</scope>
    <source>
        <strain evidence="4 6">I ESC-2004</strain>
    </source>
</reference>
<feature type="region of interest" description="Disordered" evidence="2">
    <location>
        <begin position="99"/>
        <end position="122"/>
    </location>
</feature>
<name>R7TTQ7_CAPTE</name>
<organism evidence="4">
    <name type="scientific">Capitella teleta</name>
    <name type="common">Polychaete worm</name>
    <dbReference type="NCBI Taxonomy" id="283909"/>
    <lineage>
        <taxon>Eukaryota</taxon>
        <taxon>Metazoa</taxon>
        <taxon>Spiralia</taxon>
        <taxon>Lophotrochozoa</taxon>
        <taxon>Annelida</taxon>
        <taxon>Polychaeta</taxon>
        <taxon>Sedentaria</taxon>
        <taxon>Scolecida</taxon>
        <taxon>Capitellidae</taxon>
        <taxon>Capitella</taxon>
    </lineage>
</organism>
<feature type="domain" description="Terminase ATPase subunit N-terminal" evidence="3">
    <location>
        <begin position="8"/>
        <end position="61"/>
    </location>
</feature>
<reference evidence="5" key="3">
    <citation type="submission" date="2015-06" db="UniProtKB">
        <authorList>
            <consortium name="EnsemblMetazoa"/>
        </authorList>
    </citation>
    <scope>IDENTIFICATION</scope>
</reference>
<dbReference type="Gene3D" id="3.40.50.300">
    <property type="entry name" value="P-loop containing nucleotide triphosphate hydrolases"/>
    <property type="match status" value="1"/>
</dbReference>
<dbReference type="Proteomes" id="UP000014760">
    <property type="component" value="Unassembled WGS sequence"/>
</dbReference>
<sequence length="441" mass="51582">MANDKTTIEQARALYIQRRSVTEIAKDLEITRATIYRWIDQYGWDRLRTEGSPREVTEQRLTALVAKGSKTAEEREEIELLTGILERLEKLEKQEQNRQVAAVAKDAESETPKRPRRTSKKAKNNFTGLDENLLMEQFRESQYEYQFDLYGYRKNRVRNLLKSRQIGFTRYFSAEALVDALQTGENQIFISASRAQAEVFRDYIKGFALDWFDKELKGKDKIELMTDNGLACLYFLSTNSMTAQSYNGNFYFDEYFWTRDFEKLNKVAAAMASQKRFRKTYFSTPSAMSHPAYELWSGERYKERFRKRNQEVPQFPTEQQLRNGEICPDGAFRKIITLHDAMAKGCDLFDLEELELEYPDEEFDQLFRCQFIDDSNSLFQLATLQPCLADRGDWRDFSPDHGRPYLNKPVWIGYDPSRTRDGACIVVVAPPKRLGGQFRVL</sequence>
<evidence type="ECO:0000256" key="1">
    <source>
        <dbReference type="SAM" id="Coils"/>
    </source>
</evidence>
<evidence type="ECO:0000313" key="4">
    <source>
        <dbReference type="EMBL" id="ELT97069.1"/>
    </source>
</evidence>
<protein>
    <recommendedName>
        <fullName evidence="3">Terminase ATPase subunit N-terminal domain-containing protein</fullName>
    </recommendedName>
</protein>
<proteinExistence type="predicted"/>
<dbReference type="Pfam" id="PF06056">
    <property type="entry name" value="Terminase_5"/>
    <property type="match status" value="1"/>
</dbReference>
<gene>
    <name evidence="4" type="ORF">CAPTEDRAFT_142308</name>
</gene>
<feature type="coiled-coil region" evidence="1">
    <location>
        <begin position="71"/>
        <end position="98"/>
    </location>
</feature>
<dbReference type="EMBL" id="AMQN01027753">
    <property type="status" value="NOT_ANNOTATED_CDS"/>
    <property type="molecule type" value="Genomic_DNA"/>
</dbReference>
<dbReference type="OMA" id="FDEFFWT"/>
<reference evidence="6" key="1">
    <citation type="submission" date="2012-12" db="EMBL/GenBank/DDBJ databases">
        <authorList>
            <person name="Hellsten U."/>
            <person name="Grimwood J."/>
            <person name="Chapman J.A."/>
            <person name="Shapiro H."/>
            <person name="Aerts A."/>
            <person name="Otillar R.P."/>
            <person name="Terry A.Y."/>
            <person name="Boore J.L."/>
            <person name="Simakov O."/>
            <person name="Marletaz F."/>
            <person name="Cho S.-J."/>
            <person name="Edsinger-Gonzales E."/>
            <person name="Havlak P."/>
            <person name="Kuo D.-H."/>
            <person name="Larsson T."/>
            <person name="Lv J."/>
            <person name="Arendt D."/>
            <person name="Savage R."/>
            <person name="Osoegawa K."/>
            <person name="de Jong P."/>
            <person name="Lindberg D.R."/>
            <person name="Seaver E.C."/>
            <person name="Weisblat D.A."/>
            <person name="Putnam N.H."/>
            <person name="Grigoriev I.V."/>
            <person name="Rokhsar D.S."/>
        </authorList>
    </citation>
    <scope>NUCLEOTIDE SEQUENCE</scope>
    <source>
        <strain evidence="6">I ESC-2004</strain>
    </source>
</reference>
<dbReference type="InterPro" id="IPR027417">
    <property type="entry name" value="P-loop_NTPase"/>
</dbReference>
<keyword evidence="1" id="KW-0175">Coiled coil</keyword>
<feature type="non-terminal residue" evidence="4">
    <location>
        <position position="441"/>
    </location>
</feature>
<keyword evidence="6" id="KW-1185">Reference proteome</keyword>
<accession>R7TTQ7</accession>
<dbReference type="EMBL" id="KB308664">
    <property type="protein sequence ID" value="ELT97069.1"/>
    <property type="molecule type" value="Genomic_DNA"/>
</dbReference>
<dbReference type="AlphaFoldDB" id="R7TTQ7"/>
<evidence type="ECO:0000256" key="2">
    <source>
        <dbReference type="SAM" id="MobiDB-lite"/>
    </source>
</evidence>
<dbReference type="InterPro" id="IPR010332">
    <property type="entry name" value="ATPase_terminase-su_N"/>
</dbReference>